<dbReference type="HOGENOM" id="CLU_016922_4_0_1"/>
<sequence length="512" mass="56762">MAPARNDELFNSGHEPVAVKPKPTQGRLMHRSLVQQPSMVESAEGINLHLAGGRTVIDACGGAAVALIGHANEEVIEAMAAQARKVSYVHTQAYTTQPAEELADAVLSGNRHGLERAFFVCSGSEAVESALKLARQYHFERGQPQRLHLIARRQAYHGNTMGAMSVSTVGARKVPYEGFCYPHVSHVSPAYAYRYQRRAESEADFTARLLAELEAEFQRVGPDRVVAFIAETVVGATAGCVAPPRGYLGGVRDICARHGALLILDEVMCGTGRTGTFFAFEQEEGVVPDIVTVAKGLGGGYGPIAGVLVHEGVVDALRSGSRAFNHGHTYQAHPVACAAALAVQKIIRRDGLVERCARLGGELGRLLREELEGCRTAGDVRGRGLFWAVEFVRDKGTRETFEPAQRFGLRIQERAFEKGVALYPGAGTVDGTRGDHVLIAPPFTTTEEQLGQICRRKRKKKKKRKRKKRKKRRKKRKRKKRKKKKKKRKKRKKKKKKRKKKKRRKKKKNKDI</sequence>
<keyword evidence="6" id="KW-0032">Aminotransferase</keyword>
<gene>
    <name evidence="6" type="ORF">Cob_v004838</name>
</gene>
<reference evidence="7" key="2">
    <citation type="journal article" date="2019" name="Mol. Plant Microbe Interact.">
        <title>Genome sequence resources for four phytopathogenic fungi from the Colletotrichum orbiculare species complex.</title>
        <authorList>
            <person name="Gan P."/>
            <person name="Tsushima A."/>
            <person name="Narusaka M."/>
            <person name="Narusaka Y."/>
            <person name="Takano Y."/>
            <person name="Kubo Y."/>
            <person name="Shirasu K."/>
        </authorList>
    </citation>
    <scope>GENOME REANNOTATION</scope>
    <source>
        <strain evidence="7">104-T / ATCC 96160 / CBS 514.97 / LARS 414 / MAFF 240422</strain>
    </source>
</reference>
<dbReference type="OrthoDB" id="5419315at2759"/>
<dbReference type="SUPFAM" id="SSF53383">
    <property type="entry name" value="PLP-dependent transferases"/>
    <property type="match status" value="1"/>
</dbReference>
<dbReference type="InterPro" id="IPR015424">
    <property type="entry name" value="PyrdxlP-dep_Trfase"/>
</dbReference>
<dbReference type="PANTHER" id="PTHR43094:SF1">
    <property type="entry name" value="AMINOTRANSFERASE CLASS-III"/>
    <property type="match status" value="1"/>
</dbReference>
<evidence type="ECO:0000256" key="3">
    <source>
        <dbReference type="ARBA" id="ARBA00022898"/>
    </source>
</evidence>
<feature type="region of interest" description="Disordered" evidence="5">
    <location>
        <begin position="449"/>
        <end position="512"/>
    </location>
</feature>
<keyword evidence="3 4" id="KW-0663">Pyridoxal phosphate</keyword>
<comment type="similarity">
    <text evidence="2 4">Belongs to the class-III pyridoxal-phosphate-dependent aminotransferase family.</text>
</comment>
<dbReference type="PANTHER" id="PTHR43094">
    <property type="entry name" value="AMINOTRANSFERASE"/>
    <property type="match status" value="1"/>
</dbReference>
<keyword evidence="7" id="KW-1185">Reference proteome</keyword>
<dbReference type="InterPro" id="IPR015422">
    <property type="entry name" value="PyrdxlP-dep_Trfase_small"/>
</dbReference>
<dbReference type="NCBIfam" id="NF005685">
    <property type="entry name" value="PRK07483.1"/>
    <property type="match status" value="1"/>
</dbReference>
<comment type="cofactor">
    <cofactor evidence="1">
        <name>pyridoxal 5'-phosphate</name>
        <dbReference type="ChEBI" id="CHEBI:597326"/>
    </cofactor>
</comment>
<evidence type="ECO:0000256" key="2">
    <source>
        <dbReference type="ARBA" id="ARBA00008954"/>
    </source>
</evidence>
<dbReference type="Pfam" id="PF00202">
    <property type="entry name" value="Aminotran_3"/>
    <property type="match status" value="1"/>
</dbReference>
<dbReference type="InterPro" id="IPR049704">
    <property type="entry name" value="Aminotrans_3_PPA_site"/>
</dbReference>
<evidence type="ECO:0000256" key="4">
    <source>
        <dbReference type="RuleBase" id="RU003560"/>
    </source>
</evidence>
<feature type="compositionally biased region" description="Basic residues" evidence="5">
    <location>
        <begin position="454"/>
        <end position="512"/>
    </location>
</feature>
<dbReference type="GO" id="GO:0030170">
    <property type="term" value="F:pyridoxal phosphate binding"/>
    <property type="evidence" value="ECO:0007669"/>
    <property type="project" value="InterPro"/>
</dbReference>
<dbReference type="PROSITE" id="PS00600">
    <property type="entry name" value="AA_TRANSFER_CLASS_3"/>
    <property type="match status" value="1"/>
</dbReference>
<dbReference type="InterPro" id="IPR005814">
    <property type="entry name" value="Aminotrans_3"/>
</dbReference>
<dbReference type="Proteomes" id="UP000014480">
    <property type="component" value="Unassembled WGS sequence"/>
</dbReference>
<dbReference type="Gene3D" id="3.90.1150.10">
    <property type="entry name" value="Aspartate Aminotransferase, domain 1"/>
    <property type="match status" value="1"/>
</dbReference>
<dbReference type="eggNOG" id="KOG1404">
    <property type="taxonomic scope" value="Eukaryota"/>
</dbReference>
<dbReference type="EMBL" id="AMCV02000011">
    <property type="protein sequence ID" value="TDZ22108.1"/>
    <property type="molecule type" value="Genomic_DNA"/>
</dbReference>
<dbReference type="GO" id="GO:0005829">
    <property type="term" value="C:cytosol"/>
    <property type="evidence" value="ECO:0007669"/>
    <property type="project" value="TreeGrafter"/>
</dbReference>
<protein>
    <submittedName>
        <fullName evidence="6">Aminotransferase</fullName>
    </submittedName>
</protein>
<feature type="region of interest" description="Disordered" evidence="5">
    <location>
        <begin position="1"/>
        <end position="22"/>
    </location>
</feature>
<name>N4UVP0_COLOR</name>
<dbReference type="AlphaFoldDB" id="N4UVP0"/>
<organism evidence="6 7">
    <name type="scientific">Colletotrichum orbiculare (strain 104-T / ATCC 96160 / CBS 514.97 / LARS 414 / MAFF 240422)</name>
    <name type="common">Cucumber anthracnose fungus</name>
    <name type="synonym">Colletotrichum lagenarium</name>
    <dbReference type="NCBI Taxonomy" id="1213857"/>
    <lineage>
        <taxon>Eukaryota</taxon>
        <taxon>Fungi</taxon>
        <taxon>Dikarya</taxon>
        <taxon>Ascomycota</taxon>
        <taxon>Pezizomycotina</taxon>
        <taxon>Sordariomycetes</taxon>
        <taxon>Hypocreomycetidae</taxon>
        <taxon>Glomerellales</taxon>
        <taxon>Glomerellaceae</taxon>
        <taxon>Colletotrichum</taxon>
        <taxon>Colletotrichum orbiculare species complex</taxon>
    </lineage>
</organism>
<accession>N4UVP0</accession>
<evidence type="ECO:0000256" key="1">
    <source>
        <dbReference type="ARBA" id="ARBA00001933"/>
    </source>
</evidence>
<dbReference type="GO" id="GO:0008483">
    <property type="term" value="F:transaminase activity"/>
    <property type="evidence" value="ECO:0007669"/>
    <property type="project" value="UniProtKB-KW"/>
</dbReference>
<evidence type="ECO:0000313" key="6">
    <source>
        <dbReference type="EMBL" id="TDZ22108.1"/>
    </source>
</evidence>
<dbReference type="CDD" id="cd00610">
    <property type="entry name" value="OAT_like"/>
    <property type="match status" value="1"/>
</dbReference>
<proteinExistence type="inferred from homology"/>
<evidence type="ECO:0000313" key="7">
    <source>
        <dbReference type="Proteomes" id="UP000014480"/>
    </source>
</evidence>
<dbReference type="Gene3D" id="3.40.640.10">
    <property type="entry name" value="Type I PLP-dependent aspartate aminotransferase-like (Major domain)"/>
    <property type="match status" value="1"/>
</dbReference>
<dbReference type="STRING" id="1213857.N4UVP0"/>
<dbReference type="FunFam" id="3.40.640.10:FF:000004">
    <property type="entry name" value="Acetylornithine aminotransferase"/>
    <property type="match status" value="1"/>
</dbReference>
<comment type="caution">
    <text evidence="6">The sequence shown here is derived from an EMBL/GenBank/DDBJ whole genome shotgun (WGS) entry which is preliminary data.</text>
</comment>
<reference evidence="7" key="1">
    <citation type="journal article" date="2013" name="New Phytol.">
        <title>Comparative genomic and transcriptomic analyses reveal the hemibiotrophic stage shift of Colletotrichum fungi.</title>
        <authorList>
            <person name="Gan P."/>
            <person name="Ikeda K."/>
            <person name="Irieda H."/>
            <person name="Narusaka M."/>
            <person name="O'Connell R.J."/>
            <person name="Narusaka Y."/>
            <person name="Takano Y."/>
            <person name="Kubo Y."/>
            <person name="Shirasu K."/>
        </authorList>
    </citation>
    <scope>NUCLEOTIDE SEQUENCE [LARGE SCALE GENOMIC DNA]</scope>
    <source>
        <strain evidence="7">104-T / ATCC 96160 / CBS 514.97 / LARS 414 / MAFF 240422</strain>
    </source>
</reference>
<dbReference type="InterPro" id="IPR015421">
    <property type="entry name" value="PyrdxlP-dep_Trfase_major"/>
</dbReference>
<evidence type="ECO:0000256" key="5">
    <source>
        <dbReference type="SAM" id="MobiDB-lite"/>
    </source>
</evidence>
<keyword evidence="6" id="KW-0808">Transferase</keyword>